<dbReference type="InterPro" id="IPR003607">
    <property type="entry name" value="HD/PDEase_dom"/>
</dbReference>
<dbReference type="CDD" id="cd00077">
    <property type="entry name" value="HDc"/>
    <property type="match status" value="1"/>
</dbReference>
<dbReference type="SUPFAM" id="SSF109604">
    <property type="entry name" value="HD-domain/PDEase-like"/>
    <property type="match status" value="1"/>
</dbReference>
<organism evidence="2 3">
    <name type="scientific">Magnetospirillum moscoviense</name>
    <dbReference type="NCBI Taxonomy" id="1437059"/>
    <lineage>
        <taxon>Bacteria</taxon>
        <taxon>Pseudomonadati</taxon>
        <taxon>Pseudomonadota</taxon>
        <taxon>Alphaproteobacteria</taxon>
        <taxon>Rhodospirillales</taxon>
        <taxon>Rhodospirillaceae</taxon>
        <taxon>Magnetospirillum</taxon>
    </lineage>
</organism>
<keyword evidence="3" id="KW-1185">Reference proteome</keyword>
<name>A0A178MEJ6_9PROT</name>
<dbReference type="Proteomes" id="UP000078543">
    <property type="component" value="Unassembled WGS sequence"/>
</dbReference>
<evidence type="ECO:0000313" key="3">
    <source>
        <dbReference type="Proteomes" id="UP000078543"/>
    </source>
</evidence>
<dbReference type="RefSeq" id="WP_068503588.1">
    <property type="nucleotide sequence ID" value="NZ_LWQU01000171.1"/>
</dbReference>
<gene>
    <name evidence="2" type="ORF">A6A05_15960</name>
</gene>
<evidence type="ECO:0000259" key="1">
    <source>
        <dbReference type="PROSITE" id="PS51832"/>
    </source>
</evidence>
<protein>
    <recommendedName>
        <fullName evidence="1">HD-GYP domain-containing protein</fullName>
    </recommendedName>
</protein>
<dbReference type="PROSITE" id="PS51832">
    <property type="entry name" value="HD_GYP"/>
    <property type="match status" value="1"/>
</dbReference>
<dbReference type="Pfam" id="PF13487">
    <property type="entry name" value="HD_5"/>
    <property type="match status" value="1"/>
</dbReference>
<comment type="caution">
    <text evidence="2">The sequence shown here is derived from an EMBL/GenBank/DDBJ whole genome shotgun (WGS) entry which is preliminary data.</text>
</comment>
<dbReference type="EMBL" id="LWQU01000171">
    <property type="protein sequence ID" value="OAN46956.1"/>
    <property type="molecule type" value="Genomic_DNA"/>
</dbReference>
<dbReference type="InterPro" id="IPR037522">
    <property type="entry name" value="HD_GYP_dom"/>
</dbReference>
<proteinExistence type="predicted"/>
<dbReference type="PANTHER" id="PTHR43155">
    <property type="entry name" value="CYCLIC DI-GMP PHOSPHODIESTERASE PA4108-RELATED"/>
    <property type="match status" value="1"/>
</dbReference>
<sequence>MELLRVDSEASRLASFEAPRRSVVVIHPDARSRDAVGRELASFYEVSDYPDIESAAVRTRATPAAVLVADTAIANSDRLQALPRLRAEKVFHQVPMILCTWAPKQGRASAPIVSDADAVVDFNNRDRDLIGLIARLVDHRVEARWETLAPSPREALKRTLAAFDGITDLIATGDALDFHNIGQACAPVLDAVKQNGYHQIFEGLANHNSFIYVHSLRVSTLLVLFGYKLGLGDDDLMTLATAGLLHDIGKTGMPQALLNKVSPLDPTEKIRMRDHVLLGVRYLSKAPDVPSGVMAIAAQHHERLDGTGYPDGLQGNQINDLVRIAAVVDVFAALTERRSYRAPMSAAQALSVMTNNIREKFDQKFVALFRDMLLSSGG</sequence>
<dbReference type="GO" id="GO:0008081">
    <property type="term" value="F:phosphoric diester hydrolase activity"/>
    <property type="evidence" value="ECO:0007669"/>
    <property type="project" value="UniProtKB-ARBA"/>
</dbReference>
<reference evidence="2 3" key="1">
    <citation type="submission" date="2016-04" db="EMBL/GenBank/DDBJ databases">
        <title>Draft genome sequence of freshwater magnetotactic bacteria Magnetospirillum marisnigri SP-1 and Magnetospirillum moscoviense BB-1.</title>
        <authorList>
            <person name="Koziaeva V."/>
            <person name="Dziuba M.V."/>
            <person name="Ivanov T.M."/>
            <person name="Kuznetsov B."/>
            <person name="Grouzdev D.S."/>
        </authorList>
    </citation>
    <scope>NUCLEOTIDE SEQUENCE [LARGE SCALE GENOMIC DNA]</scope>
    <source>
        <strain evidence="2 3">BB-1</strain>
    </source>
</reference>
<evidence type="ECO:0000313" key="2">
    <source>
        <dbReference type="EMBL" id="OAN46956.1"/>
    </source>
</evidence>
<dbReference type="NCBIfam" id="TIGR00277">
    <property type="entry name" value="HDIG"/>
    <property type="match status" value="1"/>
</dbReference>
<dbReference type="AlphaFoldDB" id="A0A178MEJ6"/>
<dbReference type="STRING" id="1437059.A6A05_15960"/>
<dbReference type="SMART" id="SM00471">
    <property type="entry name" value="HDc"/>
    <property type="match status" value="1"/>
</dbReference>
<dbReference type="OrthoDB" id="9176789at2"/>
<dbReference type="InterPro" id="IPR006675">
    <property type="entry name" value="HDIG_dom"/>
</dbReference>
<dbReference type="Gene3D" id="1.10.3210.10">
    <property type="entry name" value="Hypothetical protein af1432"/>
    <property type="match status" value="1"/>
</dbReference>
<feature type="domain" description="HD-GYP" evidence="1">
    <location>
        <begin position="189"/>
        <end position="378"/>
    </location>
</feature>
<accession>A0A178MEJ6</accession>
<dbReference type="PANTHER" id="PTHR43155:SF2">
    <property type="entry name" value="CYCLIC DI-GMP PHOSPHODIESTERASE PA4108"/>
    <property type="match status" value="1"/>
</dbReference>